<comment type="caution">
    <text evidence="1">The sequence shown here is derived from an EMBL/GenBank/DDBJ whole genome shotgun (WGS) entry which is preliminary data.</text>
</comment>
<gene>
    <name evidence="1" type="ORF">WR31_01260</name>
</gene>
<dbReference type="Proteomes" id="UP000034400">
    <property type="component" value="Unassembled WGS sequence"/>
</dbReference>
<organism evidence="1 2">
    <name type="scientific">Burkholderia contaminans LMG 23361</name>
    <dbReference type="NCBI Taxonomy" id="1334628"/>
    <lineage>
        <taxon>Bacteria</taxon>
        <taxon>Pseudomonadati</taxon>
        <taxon>Pseudomonadota</taxon>
        <taxon>Betaproteobacteria</taxon>
        <taxon>Burkholderiales</taxon>
        <taxon>Burkholderiaceae</taxon>
        <taxon>Burkholderia</taxon>
        <taxon>Burkholderia cepacia complex</taxon>
    </lineage>
</organism>
<sequence>MCCRIIRDTRTLFGRRGAIHGVDGLRYLKGGMTYPDSIAPLAFRSMDDQPCLQRFDELRG</sequence>
<proteinExistence type="predicted"/>
<protein>
    <submittedName>
        <fullName evidence="1">Uncharacterized protein</fullName>
    </submittedName>
</protein>
<name>A0ABD4B2S5_9BURK</name>
<accession>A0ABD4B2S5</accession>
<evidence type="ECO:0000313" key="2">
    <source>
        <dbReference type="Proteomes" id="UP000034400"/>
    </source>
</evidence>
<reference evidence="1 2" key="1">
    <citation type="submission" date="2015-03" db="EMBL/GenBank/DDBJ databases">
        <title>Draft genome sequences of the Burkholderia contaminans strains LMG 23361 and FFH2055 and Burkholderia cenocepacia K56-2.</title>
        <authorList>
            <person name="Bloodworth R.A."/>
            <person name="Selin C."/>
            <person name="Lopez De Volder M.A."/>
            <person name="Degrossi J."/>
            <person name="Drevinek P."/>
            <person name="Galanternik L."/>
            <person name="Cardona S.T."/>
        </authorList>
    </citation>
    <scope>NUCLEOTIDE SEQUENCE [LARGE SCALE GENOMIC DNA]</scope>
    <source>
        <strain evidence="1 2">LMG 23361</strain>
    </source>
</reference>
<evidence type="ECO:0000313" key="1">
    <source>
        <dbReference type="EMBL" id="KKL43866.1"/>
    </source>
</evidence>
<dbReference type="AlphaFoldDB" id="A0ABD4B2S5"/>
<dbReference type="EMBL" id="LASD01000001">
    <property type="protein sequence ID" value="KKL43866.1"/>
    <property type="molecule type" value="Genomic_DNA"/>
</dbReference>